<proteinExistence type="predicted"/>
<gene>
    <name evidence="2" type="ORF">Daura_21710</name>
</gene>
<accession>A0A9Q9MRJ6</accession>
<keyword evidence="3" id="KW-1185">Reference proteome</keyword>
<reference evidence="2" key="1">
    <citation type="submission" date="2021-04" db="EMBL/GenBank/DDBJ databases">
        <title>Dactylosporangium aurantiacum NRRL B-8018 full assembly.</title>
        <authorList>
            <person name="Hartkoorn R.C."/>
            <person name="Beaudoing E."/>
            <person name="Hot D."/>
        </authorList>
    </citation>
    <scope>NUCLEOTIDE SEQUENCE</scope>
    <source>
        <strain evidence="2">NRRL B-8018</strain>
    </source>
</reference>
<protein>
    <submittedName>
        <fullName evidence="2">Uncharacterized protein</fullName>
    </submittedName>
</protein>
<keyword evidence="1" id="KW-0472">Membrane</keyword>
<dbReference type="KEGG" id="daur:Daura_21710"/>
<evidence type="ECO:0000256" key="1">
    <source>
        <dbReference type="SAM" id="Phobius"/>
    </source>
</evidence>
<feature type="transmembrane region" description="Helical" evidence="1">
    <location>
        <begin position="27"/>
        <end position="44"/>
    </location>
</feature>
<evidence type="ECO:0000313" key="2">
    <source>
        <dbReference type="EMBL" id="UWZ58557.1"/>
    </source>
</evidence>
<evidence type="ECO:0000313" key="3">
    <source>
        <dbReference type="Proteomes" id="UP001058003"/>
    </source>
</evidence>
<organism evidence="2 3">
    <name type="scientific">Dactylosporangium aurantiacum</name>
    <dbReference type="NCBI Taxonomy" id="35754"/>
    <lineage>
        <taxon>Bacteria</taxon>
        <taxon>Bacillati</taxon>
        <taxon>Actinomycetota</taxon>
        <taxon>Actinomycetes</taxon>
        <taxon>Micromonosporales</taxon>
        <taxon>Micromonosporaceae</taxon>
        <taxon>Dactylosporangium</taxon>
    </lineage>
</organism>
<keyword evidence="1" id="KW-1133">Transmembrane helix</keyword>
<dbReference type="AlphaFoldDB" id="A0A9Q9MRJ6"/>
<keyword evidence="1" id="KW-0812">Transmembrane</keyword>
<dbReference type="EMBL" id="CP073767">
    <property type="protein sequence ID" value="UWZ58557.1"/>
    <property type="molecule type" value="Genomic_DNA"/>
</dbReference>
<sequence length="73" mass="8109">MCFALVTAVLMAWLVLLVGIWVADWDISPLPLPLPLAGLALGAFRRSRWFRGSRGRPDVVTAGEAVKGYPNWW</sequence>
<dbReference type="Proteomes" id="UP001058003">
    <property type="component" value="Chromosome"/>
</dbReference>
<dbReference type="RefSeq" id="WP_033366972.1">
    <property type="nucleotide sequence ID" value="NZ_CP073767.1"/>
</dbReference>
<name>A0A9Q9MRJ6_9ACTN</name>